<evidence type="ECO:0000256" key="1">
    <source>
        <dbReference type="SAM" id="MobiDB-lite"/>
    </source>
</evidence>
<evidence type="ECO:0000256" key="2">
    <source>
        <dbReference type="SAM" id="SignalP"/>
    </source>
</evidence>
<dbReference type="SUPFAM" id="SSF53474">
    <property type="entry name" value="alpha/beta-Hydrolases"/>
    <property type="match status" value="1"/>
</dbReference>
<dbReference type="Gene3D" id="3.40.50.1820">
    <property type="entry name" value="alpha/beta hydrolase"/>
    <property type="match status" value="1"/>
</dbReference>
<reference evidence="3" key="1">
    <citation type="submission" date="2019-04" db="EMBL/GenBank/DDBJ databases">
        <title>Sequencing of skin fungus with MAO and IRED activity.</title>
        <authorList>
            <person name="Marsaioli A.J."/>
            <person name="Bonatto J.M.C."/>
            <person name="Reis Junior O."/>
        </authorList>
    </citation>
    <scope>NUCLEOTIDE SEQUENCE</scope>
    <source>
        <strain evidence="3">30M1</strain>
    </source>
</reference>
<proteinExistence type="predicted"/>
<evidence type="ECO:0000313" key="3">
    <source>
        <dbReference type="EMBL" id="KAF3001801.1"/>
    </source>
</evidence>
<dbReference type="AlphaFoldDB" id="A0A9P4TC59"/>
<comment type="caution">
    <text evidence="3">The sequence shown here is derived from an EMBL/GenBank/DDBJ whole genome shotgun (WGS) entry which is preliminary data.</text>
</comment>
<organism evidence="3 4">
    <name type="scientific">Curvularia kusanoi</name>
    <name type="common">Cochliobolus kusanoi</name>
    <dbReference type="NCBI Taxonomy" id="90978"/>
    <lineage>
        <taxon>Eukaryota</taxon>
        <taxon>Fungi</taxon>
        <taxon>Dikarya</taxon>
        <taxon>Ascomycota</taxon>
        <taxon>Pezizomycotina</taxon>
        <taxon>Dothideomycetes</taxon>
        <taxon>Pleosporomycetidae</taxon>
        <taxon>Pleosporales</taxon>
        <taxon>Pleosporineae</taxon>
        <taxon>Pleosporaceae</taxon>
        <taxon>Curvularia</taxon>
    </lineage>
</organism>
<feature type="region of interest" description="Disordered" evidence="1">
    <location>
        <begin position="15"/>
        <end position="44"/>
    </location>
</feature>
<evidence type="ECO:0000313" key="4">
    <source>
        <dbReference type="Proteomes" id="UP000801428"/>
    </source>
</evidence>
<gene>
    <name evidence="3" type="ORF">E8E13_002439</name>
</gene>
<accession>A0A9P4TC59</accession>
<evidence type="ECO:0008006" key="5">
    <source>
        <dbReference type="Google" id="ProtNLM"/>
    </source>
</evidence>
<dbReference type="InterPro" id="IPR029058">
    <property type="entry name" value="AB_hydrolase_fold"/>
</dbReference>
<feature type="chain" id="PRO_5040148292" description="Alpha/beta-hydrolase" evidence="2">
    <location>
        <begin position="18"/>
        <end position="303"/>
    </location>
</feature>
<feature type="compositionally biased region" description="Low complexity" evidence="1">
    <location>
        <begin position="15"/>
        <end position="32"/>
    </location>
</feature>
<sequence>MPSLGLLSSLLSTLTSTTPSSSSSSSSTTHSLIGTGPYAPTTSTSPALPRHLIYQPTTLSTMYGPDANDSIPVIIWANNACTKTTDPYAKLNSELASWGMLVLACGPSSSALAALDKYAGVEGSDWASIEKDGVGMLGTSCGGAGVYAAANDSRVLSLGILDSGVGTGAGKGVSNSGSAGGREQDTTSLAKSATKPVFYFQTSPLYISGTKDAVSGTQEISPVEKYFNAVAKGVPAWYGVLPGSDVQTLSEGSAGKLGRAVRFWAMWMVGGQQQDAKAFFVDARGAESEGWTVVRKGMGVLSV</sequence>
<keyword evidence="4" id="KW-1185">Reference proteome</keyword>
<dbReference type="EMBL" id="SWKU01000012">
    <property type="protein sequence ID" value="KAF3001801.1"/>
    <property type="molecule type" value="Genomic_DNA"/>
</dbReference>
<name>A0A9P4TC59_CURKU</name>
<dbReference type="OrthoDB" id="2141514at2759"/>
<protein>
    <recommendedName>
        <fullName evidence="5">Alpha/beta-hydrolase</fullName>
    </recommendedName>
</protein>
<dbReference type="Proteomes" id="UP000801428">
    <property type="component" value="Unassembled WGS sequence"/>
</dbReference>
<feature type="signal peptide" evidence="2">
    <location>
        <begin position="1"/>
        <end position="17"/>
    </location>
</feature>
<keyword evidence="2" id="KW-0732">Signal</keyword>